<evidence type="ECO:0000313" key="5">
    <source>
        <dbReference type="Proteomes" id="UP000692896"/>
    </source>
</evidence>
<protein>
    <submittedName>
        <fullName evidence="4">SDR family oxidoreductase</fullName>
    </submittedName>
</protein>
<dbReference type="Proteomes" id="UP000692896">
    <property type="component" value="Unassembled WGS sequence"/>
</dbReference>
<evidence type="ECO:0000256" key="2">
    <source>
        <dbReference type="ARBA" id="ARBA00023002"/>
    </source>
</evidence>
<evidence type="ECO:0000256" key="1">
    <source>
        <dbReference type="ARBA" id="ARBA00006484"/>
    </source>
</evidence>
<dbReference type="InterPro" id="IPR036291">
    <property type="entry name" value="NAD(P)-bd_dom_sf"/>
</dbReference>
<dbReference type="Gene3D" id="3.40.50.720">
    <property type="entry name" value="NAD(P)-binding Rossmann-like Domain"/>
    <property type="match status" value="1"/>
</dbReference>
<keyword evidence="2" id="KW-0560">Oxidoreductase</keyword>
<sequence>MIILLTGTRKGVGKEAALYFLEHGHVVVGCSRGEGSIEHERYTHFCLDLNDASAVRNMIKHVRLVHGKLDVLINNAGEATMAPFQLTPTETARDLFASNVFGLINVTREAVKLMQKNDGPSAIVNISTVATQWAIPGQSAYAASKAAVEQLTRTLSKELSGFGIRVNNLVLPLYRSALTRTLPQEIKQKMIERQTIARPCVFADLIGPLTFLISSQSVFVTGETLSLGGVQ</sequence>
<accession>A0A944DJE3</accession>
<comment type="caution">
    <text evidence="4">The sequence shown here is derived from an EMBL/GenBank/DDBJ whole genome shotgun (WGS) entry which is preliminary data.</text>
</comment>
<dbReference type="GO" id="GO:0016616">
    <property type="term" value="F:oxidoreductase activity, acting on the CH-OH group of donors, NAD or NADP as acceptor"/>
    <property type="evidence" value="ECO:0007669"/>
    <property type="project" value="TreeGrafter"/>
</dbReference>
<dbReference type="PANTHER" id="PTHR42760">
    <property type="entry name" value="SHORT-CHAIN DEHYDROGENASES/REDUCTASES FAMILY MEMBER"/>
    <property type="match status" value="1"/>
</dbReference>
<gene>
    <name evidence="4" type="ORF">J7E47_03990</name>
</gene>
<dbReference type="PANTHER" id="PTHR42760:SF37">
    <property type="entry name" value="CLAVALDEHYDE DEHYDROGENASE"/>
    <property type="match status" value="1"/>
</dbReference>
<organism evidence="4 5">
    <name type="scientific">Pseudomonas fluorescens</name>
    <dbReference type="NCBI Taxonomy" id="294"/>
    <lineage>
        <taxon>Bacteria</taxon>
        <taxon>Pseudomonadati</taxon>
        <taxon>Pseudomonadota</taxon>
        <taxon>Gammaproteobacteria</taxon>
        <taxon>Pseudomonadales</taxon>
        <taxon>Pseudomonadaceae</taxon>
        <taxon>Pseudomonas</taxon>
    </lineage>
</organism>
<proteinExistence type="inferred from homology"/>
<dbReference type="EMBL" id="JAGGOB010000008">
    <property type="protein sequence ID" value="MBT2327874.1"/>
    <property type="molecule type" value="Genomic_DNA"/>
</dbReference>
<dbReference type="CDD" id="cd05233">
    <property type="entry name" value="SDR_c"/>
    <property type="match status" value="1"/>
</dbReference>
<name>A0A944DJE3_PSEFL</name>
<dbReference type="SUPFAM" id="SSF51735">
    <property type="entry name" value="NAD(P)-binding Rossmann-fold domains"/>
    <property type="match status" value="1"/>
</dbReference>
<dbReference type="InterPro" id="IPR002347">
    <property type="entry name" value="SDR_fam"/>
</dbReference>
<evidence type="ECO:0000256" key="3">
    <source>
        <dbReference type="RuleBase" id="RU000363"/>
    </source>
</evidence>
<comment type="similarity">
    <text evidence="1 3">Belongs to the short-chain dehydrogenases/reductases (SDR) family.</text>
</comment>
<dbReference type="Pfam" id="PF00106">
    <property type="entry name" value="adh_short"/>
    <property type="match status" value="1"/>
</dbReference>
<dbReference type="AlphaFoldDB" id="A0A944DJE3"/>
<evidence type="ECO:0000313" key="4">
    <source>
        <dbReference type="EMBL" id="MBT2327874.1"/>
    </source>
</evidence>
<dbReference type="PRINTS" id="PR00081">
    <property type="entry name" value="GDHRDH"/>
</dbReference>
<reference evidence="4" key="1">
    <citation type="submission" date="2021-03" db="EMBL/GenBank/DDBJ databases">
        <title>Genomic analysis provides insights into the functional capacity of soil bacteria communities inhabiting an altitudinal gradient in the Atacama Desert.</title>
        <authorList>
            <person name="Gonzalez M."/>
            <person name="Maldonado J."/>
            <person name="Maza F."/>
            <person name="Hodar C."/>
            <person name="Cortes M."/>
            <person name="Palma R."/>
            <person name="Andreani C."/>
            <person name="Gaete A."/>
            <person name="Vasquez-Dean J."/>
            <person name="Acuna V."/>
            <person name="Aguado M."/>
            <person name="Mandakovic D."/>
            <person name="Latorre M."/>
            <person name="Orellana A."/>
            <person name="Gutierrez R."/>
            <person name="Montecino M."/>
            <person name="Allende M."/>
            <person name="Maass A."/>
            <person name="Cambiazo V."/>
        </authorList>
    </citation>
    <scope>NUCLEOTIDE SEQUENCE</scope>
    <source>
        <strain evidence="4">ISL-25</strain>
    </source>
</reference>
<dbReference type="PRINTS" id="PR00080">
    <property type="entry name" value="SDRFAMILY"/>
</dbReference>
<dbReference type="RefSeq" id="WP_214917280.1">
    <property type="nucleotide sequence ID" value="NZ_JAGGNX010000019.1"/>
</dbReference>